<evidence type="ECO:0000313" key="7">
    <source>
        <dbReference type="EMBL" id="VFU08239.1"/>
    </source>
</evidence>
<gene>
    <name evidence="7" type="ORF">MTUNDRAET4_1346</name>
</gene>
<comment type="subcellular location">
    <subcellularLocation>
        <location evidence="1">Membrane</location>
        <topology evidence="1">Multi-pass membrane protein</topology>
    </subcellularLocation>
</comment>
<comment type="similarity">
    <text evidence="2">Belongs to the oxidase-dependent Fe transporter (OFeT) (TC 9.A.10.1) family.</text>
</comment>
<keyword evidence="4 6" id="KW-1133">Transmembrane helix</keyword>
<keyword evidence="5 6" id="KW-0472">Membrane</keyword>
<reference evidence="7 8" key="1">
    <citation type="submission" date="2019-03" db="EMBL/GenBank/DDBJ databases">
        <authorList>
            <person name="Kox A.R. M."/>
        </authorList>
    </citation>
    <scope>NUCLEOTIDE SEQUENCE [LARGE SCALE GENOMIC DNA]</scope>
    <source>
        <strain evidence="7">MTUNDRAET4 annotated genome</strain>
    </source>
</reference>
<keyword evidence="3 6" id="KW-0812">Transmembrane</keyword>
<feature type="transmembrane region" description="Helical" evidence="6">
    <location>
        <begin position="68"/>
        <end position="87"/>
    </location>
</feature>
<feature type="transmembrane region" description="Helical" evidence="6">
    <location>
        <begin position="178"/>
        <end position="202"/>
    </location>
</feature>
<feature type="transmembrane region" description="Helical" evidence="6">
    <location>
        <begin position="6"/>
        <end position="26"/>
    </location>
</feature>
<dbReference type="Proteomes" id="UP000294360">
    <property type="component" value="Chromosome"/>
</dbReference>
<accession>A0A4V6YUH8</accession>
<protein>
    <submittedName>
        <fullName evidence="7">Iron permease</fullName>
    </submittedName>
</protein>
<dbReference type="RefSeq" id="WP_134488156.1">
    <property type="nucleotide sequence ID" value="NZ_CP139089.1"/>
</dbReference>
<feature type="transmembrane region" description="Helical" evidence="6">
    <location>
        <begin position="247"/>
        <end position="265"/>
    </location>
</feature>
<evidence type="ECO:0000256" key="3">
    <source>
        <dbReference type="ARBA" id="ARBA00022692"/>
    </source>
</evidence>
<dbReference type="GO" id="GO:0015093">
    <property type="term" value="F:ferrous iron transmembrane transporter activity"/>
    <property type="evidence" value="ECO:0007669"/>
    <property type="project" value="TreeGrafter"/>
</dbReference>
<dbReference type="OrthoDB" id="7260758at2"/>
<organism evidence="7 8">
    <name type="scientific">Methylocella tundrae</name>
    <dbReference type="NCBI Taxonomy" id="227605"/>
    <lineage>
        <taxon>Bacteria</taxon>
        <taxon>Pseudomonadati</taxon>
        <taxon>Pseudomonadota</taxon>
        <taxon>Alphaproteobacteria</taxon>
        <taxon>Hyphomicrobiales</taxon>
        <taxon>Beijerinckiaceae</taxon>
        <taxon>Methylocella</taxon>
    </lineage>
</organism>
<dbReference type="GO" id="GO:0033573">
    <property type="term" value="C:high-affinity iron permease complex"/>
    <property type="evidence" value="ECO:0007669"/>
    <property type="project" value="InterPro"/>
</dbReference>
<dbReference type="PANTHER" id="PTHR31632">
    <property type="entry name" value="IRON TRANSPORTER FTH1"/>
    <property type="match status" value="1"/>
</dbReference>
<dbReference type="Pfam" id="PF03239">
    <property type="entry name" value="FTR1"/>
    <property type="match status" value="1"/>
</dbReference>
<dbReference type="KEGG" id="mtun:MTUNDRAET4_1346"/>
<dbReference type="InterPro" id="IPR004923">
    <property type="entry name" value="FTR1/Fip1/EfeU"/>
</dbReference>
<dbReference type="PANTHER" id="PTHR31632:SF2">
    <property type="entry name" value="PLASMA MEMBRANE IRON PERMEASE"/>
    <property type="match status" value="1"/>
</dbReference>
<evidence type="ECO:0000256" key="6">
    <source>
        <dbReference type="SAM" id="Phobius"/>
    </source>
</evidence>
<evidence type="ECO:0000256" key="2">
    <source>
        <dbReference type="ARBA" id="ARBA00008333"/>
    </source>
</evidence>
<feature type="transmembrane region" description="Helical" evidence="6">
    <location>
        <begin position="33"/>
        <end position="56"/>
    </location>
</feature>
<evidence type="ECO:0000256" key="4">
    <source>
        <dbReference type="ARBA" id="ARBA00022989"/>
    </source>
</evidence>
<dbReference type="AlphaFoldDB" id="A0A4V6YUH8"/>
<dbReference type="EMBL" id="LR536450">
    <property type="protein sequence ID" value="VFU08239.1"/>
    <property type="molecule type" value="Genomic_DNA"/>
</dbReference>
<feature type="transmembrane region" description="Helical" evidence="6">
    <location>
        <begin position="146"/>
        <end position="166"/>
    </location>
</feature>
<evidence type="ECO:0000256" key="5">
    <source>
        <dbReference type="ARBA" id="ARBA00023136"/>
    </source>
</evidence>
<evidence type="ECO:0000313" key="8">
    <source>
        <dbReference type="Proteomes" id="UP000294360"/>
    </source>
</evidence>
<sequence length="277" mass="29200">MIGALIIVLREVVEAGLIVGIVLAVTKTMPGRLPFIWGGLAAGLFGAGLVAVFAGVLSNAFEGVGQELFNASILAIAVIMLTWHNVWMARHGRELSAELRRVGSEVSNGSRSLMALAVVIAVAVLREGSEVVLFLYGVVISTHDSGLSLFAGGALGVFLGVSVCMLTYTGLVIIPVRYLFRVTSLLIAFMAAGMAAQCIAFLEQADIATGLGRTLWNTSAFLSDSSIPGRVLHTLLGYTDRPTQLQGLAYVGTLLVIFALMKLTAPSVKQNPRLAVN</sequence>
<name>A0A4V6YUH8_METTU</name>
<proteinExistence type="inferred from homology"/>
<evidence type="ECO:0000256" key="1">
    <source>
        <dbReference type="ARBA" id="ARBA00004141"/>
    </source>
</evidence>